<feature type="repeat" description="ANK" evidence="3">
    <location>
        <begin position="244"/>
        <end position="276"/>
    </location>
</feature>
<evidence type="ECO:0000256" key="2">
    <source>
        <dbReference type="ARBA" id="ARBA00023043"/>
    </source>
</evidence>
<dbReference type="CDD" id="cd00201">
    <property type="entry name" value="WW"/>
    <property type="match status" value="1"/>
</dbReference>
<dbReference type="InterPro" id="IPR002110">
    <property type="entry name" value="Ankyrin_rpt"/>
</dbReference>
<dbReference type="Pfam" id="PF12796">
    <property type="entry name" value="Ank_2"/>
    <property type="match status" value="1"/>
</dbReference>
<name>A0ABQ6N709_9STRA</name>
<dbReference type="EMBL" id="BRYB01001002">
    <property type="protein sequence ID" value="GMI41466.1"/>
    <property type="molecule type" value="Genomic_DNA"/>
</dbReference>
<dbReference type="Gene3D" id="2.20.70.10">
    <property type="match status" value="1"/>
</dbReference>
<dbReference type="SMART" id="SM00248">
    <property type="entry name" value="ANK"/>
    <property type="match status" value="5"/>
</dbReference>
<keyword evidence="1" id="KW-0677">Repeat</keyword>
<accession>A0ABQ6N709</accession>
<dbReference type="InterPro" id="IPR036770">
    <property type="entry name" value="Ankyrin_rpt-contain_sf"/>
</dbReference>
<dbReference type="PROSITE" id="PS50088">
    <property type="entry name" value="ANK_REPEAT"/>
    <property type="match status" value="2"/>
</dbReference>
<evidence type="ECO:0000313" key="6">
    <source>
        <dbReference type="EMBL" id="GMI41466.1"/>
    </source>
</evidence>
<dbReference type="Gene3D" id="1.25.40.20">
    <property type="entry name" value="Ankyrin repeat-containing domain"/>
    <property type="match status" value="1"/>
</dbReference>
<feature type="region of interest" description="Disordered" evidence="4">
    <location>
        <begin position="1"/>
        <end position="33"/>
    </location>
</feature>
<keyword evidence="2 3" id="KW-0040">ANK repeat</keyword>
<dbReference type="Proteomes" id="UP001165060">
    <property type="component" value="Unassembled WGS sequence"/>
</dbReference>
<dbReference type="SUPFAM" id="SSF48403">
    <property type="entry name" value="Ankyrin repeat"/>
    <property type="match status" value="1"/>
</dbReference>
<dbReference type="PROSITE" id="PS50020">
    <property type="entry name" value="WW_DOMAIN_2"/>
    <property type="match status" value="1"/>
</dbReference>
<feature type="repeat" description="ANK" evidence="3">
    <location>
        <begin position="311"/>
        <end position="343"/>
    </location>
</feature>
<comment type="caution">
    <text evidence="6">The sequence shown here is derived from an EMBL/GenBank/DDBJ whole genome shotgun (WGS) entry which is preliminary data.</text>
</comment>
<organism evidence="6 7">
    <name type="scientific">Tetraparma gracilis</name>
    <dbReference type="NCBI Taxonomy" id="2962635"/>
    <lineage>
        <taxon>Eukaryota</taxon>
        <taxon>Sar</taxon>
        <taxon>Stramenopiles</taxon>
        <taxon>Ochrophyta</taxon>
        <taxon>Bolidophyceae</taxon>
        <taxon>Parmales</taxon>
        <taxon>Triparmaceae</taxon>
        <taxon>Tetraparma</taxon>
    </lineage>
</organism>
<evidence type="ECO:0000256" key="4">
    <source>
        <dbReference type="SAM" id="MobiDB-lite"/>
    </source>
</evidence>
<keyword evidence="7" id="KW-1185">Reference proteome</keyword>
<gene>
    <name evidence="6" type="ORF">TeGR_g5695</name>
</gene>
<evidence type="ECO:0000259" key="5">
    <source>
        <dbReference type="PROSITE" id="PS50020"/>
    </source>
</evidence>
<dbReference type="PANTHER" id="PTHR24198">
    <property type="entry name" value="ANKYRIN REPEAT AND PROTEIN KINASE DOMAIN-CONTAINING PROTEIN"/>
    <property type="match status" value="1"/>
</dbReference>
<evidence type="ECO:0000313" key="7">
    <source>
        <dbReference type="Proteomes" id="UP001165060"/>
    </source>
</evidence>
<dbReference type="InterPro" id="IPR001202">
    <property type="entry name" value="WW_dom"/>
</dbReference>
<dbReference type="SMART" id="SM00456">
    <property type="entry name" value="WW"/>
    <property type="match status" value="1"/>
</dbReference>
<evidence type="ECO:0000256" key="3">
    <source>
        <dbReference type="PROSITE-ProRule" id="PRU00023"/>
    </source>
</evidence>
<dbReference type="PROSITE" id="PS50297">
    <property type="entry name" value="ANK_REP_REGION"/>
    <property type="match status" value="2"/>
</dbReference>
<protein>
    <recommendedName>
        <fullName evidence="5">WW domain-containing protein</fullName>
    </recommendedName>
</protein>
<proteinExistence type="predicted"/>
<feature type="domain" description="WW" evidence="5">
    <location>
        <begin position="425"/>
        <end position="453"/>
    </location>
</feature>
<reference evidence="6 7" key="1">
    <citation type="journal article" date="2023" name="Commun. Biol.">
        <title>Genome analysis of Parmales, the sister group of diatoms, reveals the evolutionary specialization of diatoms from phago-mixotrophs to photoautotrophs.</title>
        <authorList>
            <person name="Ban H."/>
            <person name="Sato S."/>
            <person name="Yoshikawa S."/>
            <person name="Yamada K."/>
            <person name="Nakamura Y."/>
            <person name="Ichinomiya M."/>
            <person name="Sato N."/>
            <person name="Blanc-Mathieu R."/>
            <person name="Endo H."/>
            <person name="Kuwata A."/>
            <person name="Ogata H."/>
        </authorList>
    </citation>
    <scope>NUCLEOTIDE SEQUENCE [LARGE SCALE GENOMIC DNA]</scope>
</reference>
<sequence>MGPCMSSGAPTDINLEDEDDEKKKDPRKKDNRKRNSQMFALVDFISATKNRTLKPGEEELPALDFTSVLCVNDTVKKMKLNDGHKMDPRAARANLVADSVACGNMRTMREQVIGHFTTINRPYSGHWEGDTLLHIVCREGYYVMAEFMFNPKNRGIFDTTQLVVDVENSKWRSPLHLVFTPPSGTFCATKFGGLDENGCPKCERPEEVQLDTDWIRPGTDTDRKQIIKLLVEDGQADVNKPDFHNYTPLLYATVWGWVEIVQYLLEKGASTDQVDILGENCLMLAVKHNHLEVVEFLVENTPISINARNSEGNTALLLAVENQNFEICECLMSYDADVNCLNYAKKTPLKLACAAQNTEIAHMLLDFKAQRRKSAFALLEGDALYEIQKRLDDDEKTAREAAEAQMKGKNKGVVRGAGMSSYGAWVPYLDKQKNEIFYYNKVSRECQWEEPPDYTKDLMYVMTRATFGLHFYH</sequence>
<evidence type="ECO:0000256" key="1">
    <source>
        <dbReference type="ARBA" id="ARBA00022737"/>
    </source>
</evidence>
<dbReference type="PANTHER" id="PTHR24198:SF165">
    <property type="entry name" value="ANKYRIN REPEAT-CONTAINING PROTEIN-RELATED"/>
    <property type="match status" value="1"/>
</dbReference>
<dbReference type="Pfam" id="PF00023">
    <property type="entry name" value="Ank"/>
    <property type="match status" value="1"/>
</dbReference>